<keyword evidence="3" id="KW-1185">Reference proteome</keyword>
<comment type="caution">
    <text evidence="2">The sequence shown here is derived from an EMBL/GenBank/DDBJ whole genome shotgun (WGS) entry which is preliminary data.</text>
</comment>
<evidence type="ECO:0000313" key="3">
    <source>
        <dbReference type="Proteomes" id="UP001189429"/>
    </source>
</evidence>
<accession>A0ABN9RPQ5</accession>
<feature type="region of interest" description="Disordered" evidence="1">
    <location>
        <begin position="68"/>
        <end position="117"/>
    </location>
</feature>
<dbReference type="EMBL" id="CAUYUJ010007291">
    <property type="protein sequence ID" value="CAK0820206.1"/>
    <property type="molecule type" value="Genomic_DNA"/>
</dbReference>
<evidence type="ECO:0000313" key="2">
    <source>
        <dbReference type="EMBL" id="CAK0820206.1"/>
    </source>
</evidence>
<organism evidence="2 3">
    <name type="scientific">Prorocentrum cordatum</name>
    <dbReference type="NCBI Taxonomy" id="2364126"/>
    <lineage>
        <taxon>Eukaryota</taxon>
        <taxon>Sar</taxon>
        <taxon>Alveolata</taxon>
        <taxon>Dinophyceae</taxon>
        <taxon>Prorocentrales</taxon>
        <taxon>Prorocentraceae</taxon>
        <taxon>Prorocentrum</taxon>
    </lineage>
</organism>
<gene>
    <name evidence="2" type="ORF">PCOR1329_LOCUS21984</name>
</gene>
<name>A0ABN9RPQ5_9DINO</name>
<dbReference type="Proteomes" id="UP001189429">
    <property type="component" value="Unassembled WGS sequence"/>
</dbReference>
<reference evidence="2" key="1">
    <citation type="submission" date="2023-10" db="EMBL/GenBank/DDBJ databases">
        <authorList>
            <person name="Chen Y."/>
            <person name="Shah S."/>
            <person name="Dougan E. K."/>
            <person name="Thang M."/>
            <person name="Chan C."/>
        </authorList>
    </citation>
    <scope>NUCLEOTIDE SEQUENCE [LARGE SCALE GENOMIC DNA]</scope>
</reference>
<evidence type="ECO:0000256" key="1">
    <source>
        <dbReference type="SAM" id="MobiDB-lite"/>
    </source>
</evidence>
<proteinExistence type="predicted"/>
<protein>
    <submittedName>
        <fullName evidence="2">Uncharacterized protein</fullName>
    </submittedName>
</protein>
<feature type="compositionally biased region" description="Pro residues" evidence="1">
    <location>
        <begin position="75"/>
        <end position="87"/>
    </location>
</feature>
<sequence length="117" mass="12083">MFGHVMGYDNGAYHRTVVRFNLADFSTIEARDFASEVGNMHHITAGGFVHGDDSYVVTAGGKVIRFDAQPAAQATPPPSPSPTPALAPPGAGAGGSGASAVGDPHLQNVHGERFDLI</sequence>